<keyword evidence="4 5" id="KW-0472">Membrane</keyword>
<keyword evidence="7" id="KW-1185">Reference proteome</keyword>
<accession>A0ABT1RP96</accession>
<reference evidence="6 7" key="1">
    <citation type="submission" date="2022-06" db="EMBL/GenBank/DDBJ databases">
        <title>Isolation of gut microbiota from human fecal samples.</title>
        <authorList>
            <person name="Pamer E.G."/>
            <person name="Barat B."/>
            <person name="Waligurski E."/>
            <person name="Medina S."/>
            <person name="Paddock L."/>
            <person name="Mostad J."/>
        </authorList>
    </citation>
    <scope>NUCLEOTIDE SEQUENCE [LARGE SCALE GENOMIC DNA]</scope>
    <source>
        <strain evidence="6 7">SL.3.17</strain>
    </source>
</reference>
<dbReference type="RefSeq" id="WP_256132199.1">
    <property type="nucleotide sequence ID" value="NZ_JANFXK010000009.1"/>
</dbReference>
<name>A0ABT1RP96_9FIRM</name>
<evidence type="ECO:0000313" key="6">
    <source>
        <dbReference type="EMBL" id="MCQ4637012.1"/>
    </source>
</evidence>
<protein>
    <submittedName>
        <fullName evidence="6">Phage holin</fullName>
    </submittedName>
</protein>
<evidence type="ECO:0000256" key="2">
    <source>
        <dbReference type="ARBA" id="ARBA00022692"/>
    </source>
</evidence>
<evidence type="ECO:0000256" key="1">
    <source>
        <dbReference type="ARBA" id="ARBA00004370"/>
    </source>
</evidence>
<comment type="caution">
    <text evidence="6">The sequence shown here is derived from an EMBL/GenBank/DDBJ whole genome shotgun (WGS) entry which is preliminary data.</text>
</comment>
<feature type="transmembrane region" description="Helical" evidence="5">
    <location>
        <begin position="34"/>
        <end position="52"/>
    </location>
</feature>
<evidence type="ECO:0000256" key="3">
    <source>
        <dbReference type="ARBA" id="ARBA00022989"/>
    </source>
</evidence>
<dbReference type="Pfam" id="PF04688">
    <property type="entry name" value="Holin_SPP1"/>
    <property type="match status" value="1"/>
</dbReference>
<evidence type="ECO:0000256" key="5">
    <source>
        <dbReference type="SAM" id="Phobius"/>
    </source>
</evidence>
<dbReference type="Proteomes" id="UP001524502">
    <property type="component" value="Unassembled WGS sequence"/>
</dbReference>
<evidence type="ECO:0000256" key="4">
    <source>
        <dbReference type="ARBA" id="ARBA00023136"/>
    </source>
</evidence>
<gene>
    <name evidence="6" type="ORF">NE619_09740</name>
</gene>
<comment type="subcellular location">
    <subcellularLocation>
        <location evidence="1">Membrane</location>
    </subcellularLocation>
</comment>
<evidence type="ECO:0000313" key="7">
    <source>
        <dbReference type="Proteomes" id="UP001524502"/>
    </source>
</evidence>
<dbReference type="NCBIfam" id="TIGR01592">
    <property type="entry name" value="holin_SPP1"/>
    <property type="match status" value="1"/>
</dbReference>
<dbReference type="EMBL" id="JANFXK010000009">
    <property type="protein sequence ID" value="MCQ4637012.1"/>
    <property type="molecule type" value="Genomic_DNA"/>
</dbReference>
<keyword evidence="3 5" id="KW-1133">Transmembrane helix</keyword>
<proteinExistence type="predicted"/>
<dbReference type="InterPro" id="IPR006479">
    <property type="entry name" value="Holin"/>
</dbReference>
<keyword evidence="2 5" id="KW-0812">Transmembrane</keyword>
<feature type="transmembrane region" description="Helical" evidence="5">
    <location>
        <begin position="64"/>
        <end position="82"/>
    </location>
</feature>
<organism evidence="6 7">
    <name type="scientific">Anaerovorax odorimutans</name>
    <dbReference type="NCBI Taxonomy" id="109327"/>
    <lineage>
        <taxon>Bacteria</taxon>
        <taxon>Bacillati</taxon>
        <taxon>Bacillota</taxon>
        <taxon>Clostridia</taxon>
        <taxon>Peptostreptococcales</taxon>
        <taxon>Anaerovoracaceae</taxon>
        <taxon>Anaerovorax</taxon>
    </lineage>
</organism>
<sequence>MLNDKEILNFEDLDEIEEVDATVGLETGVSGQTIARTIVTFLALLNAVLAITGKTPLDLDENTIYLICTGIASVATTIWSWWKNNSFTRRARTADLVKDGVKEAV</sequence>